<evidence type="ECO:0000313" key="4">
    <source>
        <dbReference type="EMBL" id="OCL09955.1"/>
    </source>
</evidence>
<feature type="transmembrane region" description="Helical" evidence="3">
    <location>
        <begin position="292"/>
        <end position="309"/>
    </location>
</feature>
<keyword evidence="3" id="KW-1133">Transmembrane helix</keyword>
<protein>
    <submittedName>
        <fullName evidence="4">Glycosyltransferase family 32 protein</fullName>
    </submittedName>
</protein>
<name>A0A8E2F3L2_9PEZI</name>
<dbReference type="GO" id="GO:0016020">
    <property type="term" value="C:membrane"/>
    <property type="evidence" value="ECO:0007669"/>
    <property type="project" value="GOC"/>
</dbReference>
<dbReference type="InterPro" id="IPR029044">
    <property type="entry name" value="Nucleotide-diphossugar_trans"/>
</dbReference>
<dbReference type="SUPFAM" id="SSF53448">
    <property type="entry name" value="Nucleotide-diphospho-sugar transferases"/>
    <property type="match status" value="1"/>
</dbReference>
<gene>
    <name evidence="4" type="ORF">AOQ84DRAFT_403011</name>
</gene>
<keyword evidence="5" id="KW-1185">Reference proteome</keyword>
<keyword evidence="3" id="KW-0472">Membrane</keyword>
<dbReference type="EMBL" id="KV749328">
    <property type="protein sequence ID" value="OCL09955.1"/>
    <property type="molecule type" value="Genomic_DNA"/>
</dbReference>
<sequence length="339" mass="39129">MRWNWSRRRSFRIGVGAILAYFLRNYIYPTFIILQCPFTETWRLRRLRISHQRDHFDITFNSYPIELPLAINTSLPVPPIIHHVILGMPEVPNSWKAARKACQAVHPGYNFTIWTDAEVGHFVAREFPGMVNTWQSYRYTIQRADSIRYMIMYKYGGIFLDSDLHCLRSLDPLRRFPFVAPAARPIGLSNGFFMAAPGHPLLKALVENLPYFNINWFGIPYATVMFSTGCHYMSSIHSISPYAADLRVLWGPNNLHRLSGHVRTPLFEHLGSSSWHSDTAFLSKFSKRELCFSLFIVMAIIGCVAIYAGRWKKKKKKLNLTLPVSSQIKRNTSLSNRAL</sequence>
<reference evidence="4 5" key="1">
    <citation type="journal article" date="2016" name="Nat. Commun.">
        <title>Ectomycorrhizal ecology is imprinted in the genome of the dominant symbiotic fungus Cenococcum geophilum.</title>
        <authorList>
            <consortium name="DOE Joint Genome Institute"/>
            <person name="Peter M."/>
            <person name="Kohler A."/>
            <person name="Ohm R.A."/>
            <person name="Kuo A."/>
            <person name="Krutzmann J."/>
            <person name="Morin E."/>
            <person name="Arend M."/>
            <person name="Barry K.W."/>
            <person name="Binder M."/>
            <person name="Choi C."/>
            <person name="Clum A."/>
            <person name="Copeland A."/>
            <person name="Grisel N."/>
            <person name="Haridas S."/>
            <person name="Kipfer T."/>
            <person name="LaButti K."/>
            <person name="Lindquist E."/>
            <person name="Lipzen A."/>
            <person name="Maire R."/>
            <person name="Meier B."/>
            <person name="Mihaltcheva S."/>
            <person name="Molinier V."/>
            <person name="Murat C."/>
            <person name="Poggeler S."/>
            <person name="Quandt C.A."/>
            <person name="Sperisen C."/>
            <person name="Tritt A."/>
            <person name="Tisserant E."/>
            <person name="Crous P.W."/>
            <person name="Henrissat B."/>
            <person name="Nehls U."/>
            <person name="Egli S."/>
            <person name="Spatafora J.W."/>
            <person name="Grigoriev I.V."/>
            <person name="Martin F.M."/>
        </authorList>
    </citation>
    <scope>NUCLEOTIDE SEQUENCE [LARGE SCALE GENOMIC DNA]</scope>
    <source>
        <strain evidence="4 5">CBS 207.34</strain>
    </source>
</reference>
<evidence type="ECO:0000256" key="2">
    <source>
        <dbReference type="ARBA" id="ARBA00022679"/>
    </source>
</evidence>
<comment type="similarity">
    <text evidence="1">Belongs to the glycosyltransferase 32 family.</text>
</comment>
<dbReference type="GO" id="GO:0000030">
    <property type="term" value="F:mannosyltransferase activity"/>
    <property type="evidence" value="ECO:0007669"/>
    <property type="project" value="TreeGrafter"/>
</dbReference>
<dbReference type="Pfam" id="PF04488">
    <property type="entry name" value="Gly_transf_sug"/>
    <property type="match status" value="1"/>
</dbReference>
<evidence type="ECO:0000256" key="1">
    <source>
        <dbReference type="ARBA" id="ARBA00009003"/>
    </source>
</evidence>
<organism evidence="4 5">
    <name type="scientific">Glonium stellatum</name>
    <dbReference type="NCBI Taxonomy" id="574774"/>
    <lineage>
        <taxon>Eukaryota</taxon>
        <taxon>Fungi</taxon>
        <taxon>Dikarya</taxon>
        <taxon>Ascomycota</taxon>
        <taxon>Pezizomycotina</taxon>
        <taxon>Dothideomycetes</taxon>
        <taxon>Pleosporomycetidae</taxon>
        <taxon>Gloniales</taxon>
        <taxon>Gloniaceae</taxon>
        <taxon>Glonium</taxon>
    </lineage>
</organism>
<keyword evidence="3" id="KW-0812">Transmembrane</keyword>
<accession>A0A8E2F3L2</accession>
<dbReference type="GO" id="GO:0051999">
    <property type="term" value="P:mannosyl-inositol phosphorylceramide biosynthetic process"/>
    <property type="evidence" value="ECO:0007669"/>
    <property type="project" value="TreeGrafter"/>
</dbReference>
<dbReference type="Proteomes" id="UP000250140">
    <property type="component" value="Unassembled WGS sequence"/>
</dbReference>
<dbReference type="AlphaFoldDB" id="A0A8E2F3L2"/>
<evidence type="ECO:0000313" key="5">
    <source>
        <dbReference type="Proteomes" id="UP000250140"/>
    </source>
</evidence>
<dbReference type="OrthoDB" id="3647at2759"/>
<dbReference type="PANTHER" id="PTHR32385">
    <property type="entry name" value="MANNOSYL PHOSPHORYLINOSITOL CERAMIDE SYNTHASE"/>
    <property type="match status" value="1"/>
</dbReference>
<keyword evidence="2 4" id="KW-0808">Transferase</keyword>
<feature type="transmembrane region" description="Helical" evidence="3">
    <location>
        <begin position="12"/>
        <end position="34"/>
    </location>
</feature>
<dbReference type="InterPro" id="IPR051706">
    <property type="entry name" value="Glycosyltransferase_domain"/>
</dbReference>
<dbReference type="Gene3D" id="3.90.550.20">
    <property type="match status" value="1"/>
</dbReference>
<evidence type="ECO:0000256" key="3">
    <source>
        <dbReference type="SAM" id="Phobius"/>
    </source>
</evidence>
<proteinExistence type="inferred from homology"/>
<dbReference type="PANTHER" id="PTHR32385:SF15">
    <property type="entry name" value="INOSITOL PHOSPHOCERAMIDE MANNOSYLTRANSFERASE 1"/>
    <property type="match status" value="1"/>
</dbReference>
<dbReference type="InterPro" id="IPR007577">
    <property type="entry name" value="GlycoTrfase_DXD_sugar-bd_CS"/>
</dbReference>